<dbReference type="Pfam" id="PF06854">
    <property type="entry name" value="Phage_Gp15"/>
    <property type="match status" value="1"/>
</dbReference>
<reference evidence="1 2" key="1">
    <citation type="submission" date="2020-08" db="EMBL/GenBank/DDBJ databases">
        <title>Genome public.</title>
        <authorList>
            <person name="Liu C."/>
            <person name="Sun Q."/>
        </authorList>
    </citation>
    <scope>NUCLEOTIDE SEQUENCE [LARGE SCALE GENOMIC DNA]</scope>
    <source>
        <strain evidence="1 2">NSJ-46</strain>
    </source>
</reference>
<dbReference type="Proteomes" id="UP000657421">
    <property type="component" value="Unassembled WGS sequence"/>
</dbReference>
<dbReference type="InterPro" id="IPR009660">
    <property type="entry name" value="Phage_A500_Gp15"/>
</dbReference>
<gene>
    <name evidence="1" type="ORF">H8716_15415</name>
</gene>
<protein>
    <submittedName>
        <fullName evidence="1">Bacteriophage Gp15 family protein</fullName>
    </submittedName>
</protein>
<comment type="caution">
    <text evidence="1">The sequence shown here is derived from an EMBL/GenBank/DDBJ whole genome shotgun (WGS) entry which is preliminary data.</text>
</comment>
<evidence type="ECO:0000313" key="2">
    <source>
        <dbReference type="Proteomes" id="UP000657421"/>
    </source>
</evidence>
<proteinExistence type="predicted"/>
<evidence type="ECO:0000313" key="1">
    <source>
        <dbReference type="EMBL" id="MBC8574440.1"/>
    </source>
</evidence>
<sequence>MNPLYDSFPDHVVVHGQEYKVITDFREWIRFLELVKSDLPETVKLELMLEWYLDDPPEDLEAAITALGQFLGAYELYEEDTDDSVHPKEQAFSFEQDASDIYSAFLSAYGIDIQEVEYMHWYKFRTLFDSLPGETEIKRKMHYRTMDANQIKDKDERARVRSIQEKIRIKDKKKKNIDDYEIGDMFW</sequence>
<accession>A0ABR7NDJ2</accession>
<dbReference type="EMBL" id="JACRSZ010000022">
    <property type="protein sequence ID" value="MBC8574440.1"/>
    <property type="molecule type" value="Genomic_DNA"/>
</dbReference>
<organism evidence="1 2">
    <name type="scientific">Jingyaoa shaoxingensis</name>
    <dbReference type="NCBI Taxonomy" id="2763671"/>
    <lineage>
        <taxon>Bacteria</taxon>
        <taxon>Bacillati</taxon>
        <taxon>Bacillota</taxon>
        <taxon>Clostridia</taxon>
        <taxon>Lachnospirales</taxon>
        <taxon>Lachnospiraceae</taxon>
        <taxon>Jingyaoa</taxon>
    </lineage>
</organism>
<keyword evidence="2" id="KW-1185">Reference proteome</keyword>
<name>A0ABR7NDJ2_9FIRM</name>